<comment type="caution">
    <text evidence="1">The sequence shown here is derived from an EMBL/GenBank/DDBJ whole genome shotgun (WGS) entry which is preliminary data.</text>
</comment>
<evidence type="ECO:0000313" key="2">
    <source>
        <dbReference type="Proteomes" id="UP000316495"/>
    </source>
</evidence>
<dbReference type="Proteomes" id="UP000316495">
    <property type="component" value="Unassembled WGS sequence"/>
</dbReference>
<accession>A0A554LLS4</accession>
<organism evidence="1 2">
    <name type="scientific">Candidatus Berkelbacteria bacterium Athens1014_28</name>
    <dbReference type="NCBI Taxonomy" id="2017145"/>
    <lineage>
        <taxon>Bacteria</taxon>
        <taxon>Candidatus Berkelbacteria</taxon>
    </lineage>
</organism>
<name>A0A554LLS4_9BACT</name>
<dbReference type="AlphaFoldDB" id="A0A554LLS4"/>
<reference evidence="1 2" key="1">
    <citation type="submission" date="2017-07" db="EMBL/GenBank/DDBJ databases">
        <title>Mechanisms for carbon and nitrogen cycling indicate functional differentiation within the Candidate Phyla Radiation.</title>
        <authorList>
            <person name="Danczak R.E."/>
            <person name="Johnston M.D."/>
            <person name="Kenah C."/>
            <person name="Slattery M."/>
            <person name="Wrighton K.C."/>
            <person name="Wilkins M.J."/>
        </authorList>
    </citation>
    <scope>NUCLEOTIDE SEQUENCE [LARGE SCALE GENOMIC DNA]</scope>
    <source>
        <strain evidence="1">Athens1014_28</strain>
    </source>
</reference>
<dbReference type="EMBL" id="VMGN01000029">
    <property type="protein sequence ID" value="TSC93754.1"/>
    <property type="molecule type" value="Genomic_DNA"/>
</dbReference>
<proteinExistence type="predicted"/>
<protein>
    <submittedName>
        <fullName evidence="1">Uncharacterized protein</fullName>
    </submittedName>
</protein>
<gene>
    <name evidence="1" type="ORF">Athens101428_541</name>
</gene>
<evidence type="ECO:0000313" key="1">
    <source>
        <dbReference type="EMBL" id="TSC93754.1"/>
    </source>
</evidence>
<sequence>MRNIAVIVVFLMILTANVFSESISATTWSLSGLVAKTYTTTIPGVTLRIDFASAPEVEETAVYYGASTQIPLPNWQEFAVARIFVDIDPYSPTSKQKLQTNWEFVPGESRVVYSWLSAGKNIFRLDLLGIRKSQVDLPIGHIGTGKKPVIRSFSLEFYVQELEGDTAAQREYFWSRYAAQGIFLRRERVKPITPVIIENKVENSLADPPAVAEKPKPVWAIEFVGFDDETLKFSIASISVPKDQLDKLAQDGKILYRFVTDKFDNGNRAIIFQNLPTAGVYWFRLGDEEGWQVLEIDPAVNAVINAPAKPESEEE</sequence>